<dbReference type="SUPFAM" id="SSF55781">
    <property type="entry name" value="GAF domain-like"/>
    <property type="match status" value="1"/>
</dbReference>
<dbReference type="InterPro" id="IPR014757">
    <property type="entry name" value="Tscrpt_reg_IclR_C"/>
</dbReference>
<dbReference type="PANTHER" id="PTHR30136">
    <property type="entry name" value="HELIX-TURN-HELIX TRANSCRIPTIONAL REGULATOR, ICLR FAMILY"/>
    <property type="match status" value="1"/>
</dbReference>
<dbReference type="EMBL" id="JBHSXM010000002">
    <property type="protein sequence ID" value="MFC6837869.1"/>
    <property type="molecule type" value="Genomic_DNA"/>
</dbReference>
<dbReference type="Gene3D" id="3.30.450.40">
    <property type="match status" value="1"/>
</dbReference>
<dbReference type="Proteomes" id="UP001596406">
    <property type="component" value="Unassembled WGS sequence"/>
</dbReference>
<proteinExistence type="predicted"/>
<dbReference type="RefSeq" id="WP_304449585.1">
    <property type="nucleotide sequence ID" value="NZ_JBHSXM010000002.1"/>
</dbReference>
<gene>
    <name evidence="2" type="ORF">ACFQHK_15375</name>
</gene>
<keyword evidence="3" id="KW-1185">Reference proteome</keyword>
<evidence type="ECO:0000313" key="2">
    <source>
        <dbReference type="EMBL" id="MFC6837869.1"/>
    </source>
</evidence>
<dbReference type="AlphaFoldDB" id="A0ABD5UC01"/>
<feature type="domain" description="IclR-ED" evidence="1">
    <location>
        <begin position="1"/>
        <end position="160"/>
    </location>
</feature>
<comment type="caution">
    <text evidence="2">The sequence shown here is derived from an EMBL/GenBank/DDBJ whole genome shotgun (WGS) entry which is preliminary data.</text>
</comment>
<name>A0ABD5UC01_9EURY</name>
<evidence type="ECO:0000259" key="1">
    <source>
        <dbReference type="PROSITE" id="PS51078"/>
    </source>
</evidence>
<protein>
    <submittedName>
        <fullName evidence="2">IclR family transcriptional regulator</fullName>
    </submittedName>
</protein>
<dbReference type="Pfam" id="PF01614">
    <property type="entry name" value="IclR_C"/>
    <property type="match status" value="1"/>
</dbReference>
<organism evidence="2 3">
    <name type="scientific">Halomarina ordinaria</name>
    <dbReference type="NCBI Taxonomy" id="3033939"/>
    <lineage>
        <taxon>Archaea</taxon>
        <taxon>Methanobacteriati</taxon>
        <taxon>Methanobacteriota</taxon>
        <taxon>Stenosarchaea group</taxon>
        <taxon>Halobacteria</taxon>
        <taxon>Halobacteriales</taxon>
        <taxon>Natronomonadaceae</taxon>
        <taxon>Halomarina</taxon>
    </lineage>
</organism>
<sequence>MAEETGERAQFVVEDHGLGVYLYLETGQKAVRAGLEVGRQIRLHCSSAGKAILSGYTRSRVDEILDQWGLPEQTEHTITDREAYHEELERVRERGVAFNQEEHIYGLNAVGVPVTGADGAVLGALCVSAPSHRMKGELFRETVPDLLLGSANALELKLAYSNQEQTDSVVVE</sequence>
<dbReference type="InterPro" id="IPR029016">
    <property type="entry name" value="GAF-like_dom_sf"/>
</dbReference>
<dbReference type="PANTHER" id="PTHR30136:SF35">
    <property type="entry name" value="HTH-TYPE TRANSCRIPTIONAL REGULATOR RV1719"/>
    <property type="match status" value="1"/>
</dbReference>
<accession>A0ABD5UC01</accession>
<dbReference type="InterPro" id="IPR050707">
    <property type="entry name" value="HTH_MetabolicPath_Reg"/>
</dbReference>
<reference evidence="2 3" key="1">
    <citation type="journal article" date="2019" name="Int. J. Syst. Evol. Microbiol.">
        <title>The Global Catalogue of Microorganisms (GCM) 10K type strain sequencing project: providing services to taxonomists for standard genome sequencing and annotation.</title>
        <authorList>
            <consortium name="The Broad Institute Genomics Platform"/>
            <consortium name="The Broad Institute Genome Sequencing Center for Infectious Disease"/>
            <person name="Wu L."/>
            <person name="Ma J."/>
        </authorList>
    </citation>
    <scope>NUCLEOTIDE SEQUENCE [LARGE SCALE GENOMIC DNA]</scope>
    <source>
        <strain evidence="2 3">PSRA2</strain>
    </source>
</reference>
<evidence type="ECO:0000313" key="3">
    <source>
        <dbReference type="Proteomes" id="UP001596406"/>
    </source>
</evidence>
<dbReference type="PROSITE" id="PS51078">
    <property type="entry name" value="ICLR_ED"/>
    <property type="match status" value="1"/>
</dbReference>